<comment type="caution">
    <text evidence="1">The sequence shown here is derived from an EMBL/GenBank/DDBJ whole genome shotgun (WGS) entry which is preliminary data.</text>
</comment>
<sequence>MADEDGALDARNAMEESVEADFARLKSVLALGWRKDPRYVQALIDRLTVEGLLDDVSRPRRRVYRVIVDYFEDALDEREDADRNRERKRAGRRSYLRRMLGDG</sequence>
<name>A0A2M9FYA6_9PROT</name>
<reference evidence="1 2" key="1">
    <citation type="submission" date="2017-11" db="EMBL/GenBank/DDBJ databases">
        <title>Draft genome sequence of Rhizobiales bacterium SY3-13.</title>
        <authorList>
            <person name="Sun C."/>
        </authorList>
    </citation>
    <scope>NUCLEOTIDE SEQUENCE [LARGE SCALE GENOMIC DNA]</scope>
    <source>
        <strain evidence="1 2">SY3-13</strain>
    </source>
</reference>
<proteinExistence type="predicted"/>
<dbReference type="AlphaFoldDB" id="A0A2M9FYA6"/>
<evidence type="ECO:0000313" key="1">
    <source>
        <dbReference type="EMBL" id="PJK28456.1"/>
    </source>
</evidence>
<gene>
    <name evidence="1" type="ORF">CVT23_17305</name>
</gene>
<keyword evidence="2" id="KW-1185">Reference proteome</keyword>
<protein>
    <submittedName>
        <fullName evidence="1">Uncharacterized protein</fullName>
    </submittedName>
</protein>
<dbReference type="EMBL" id="PHIG01000044">
    <property type="protein sequence ID" value="PJK28456.1"/>
    <property type="molecule type" value="Genomic_DNA"/>
</dbReference>
<evidence type="ECO:0000313" key="2">
    <source>
        <dbReference type="Proteomes" id="UP000229498"/>
    </source>
</evidence>
<dbReference type="RefSeq" id="WP_109795730.1">
    <property type="nucleotide sequence ID" value="NZ_PHIG01000044.1"/>
</dbReference>
<accession>A0A2M9FYA6</accession>
<dbReference type="Proteomes" id="UP000229498">
    <property type="component" value="Unassembled WGS sequence"/>
</dbReference>
<organism evidence="1 2">
    <name type="scientific">Minwuia thermotolerans</name>
    <dbReference type="NCBI Taxonomy" id="2056226"/>
    <lineage>
        <taxon>Bacteria</taxon>
        <taxon>Pseudomonadati</taxon>
        <taxon>Pseudomonadota</taxon>
        <taxon>Alphaproteobacteria</taxon>
        <taxon>Minwuiales</taxon>
        <taxon>Minwuiaceae</taxon>
        <taxon>Minwuia</taxon>
    </lineage>
</organism>